<evidence type="ECO:0000256" key="3">
    <source>
        <dbReference type="ARBA" id="ARBA00023015"/>
    </source>
</evidence>
<dbReference type="SUPFAM" id="SSF52172">
    <property type="entry name" value="CheY-like"/>
    <property type="match status" value="1"/>
</dbReference>
<sequence length="551" mass="60931">MVLNANDLLEWKDFPKGLRVLLLEQESDSAAETRSKLEEMDYIVSVFYNETEALSAISNSAGGFHVAIVEVSTDNSDGRFKFLENAKDLPTIMTSDMHCLSTSMKCIALGAVEFLRKPLSEEKIKNIWQHVLHKAFNAGGKDSSESVKPLREYVTPLPQLCLANGESNQLSVKTEYENQNQELSAGSDKYPAPSTPQIKRGERLLDDGDCQDQANIIADKDSMEPDVESKSVENTFGDTVAKTTFGNIVAESTVQASPPKESRDGDIGPEDQIANDSKDKSNESSLCSDKGTPTNTSIDAKTNSKASRLRNICGFKASRKKAKVDWTSELHKKFVQAVEKLGVDQAIPSKILEVMKVEGLTRHNVASHLQKYRMQQRHILPKERNYGSRKPVMVFPSYQNTSFIPSGQGYQGWVPPGNYPAGVQMWGAPCYPAWQTTENWHWTPYPAMHADAWGCPVMPPPPVGPCAPYPQSTPQCQNSDYLNISQMPDNLFDLCPAEEEVIDKVVKEAISKPWLPLPLGLKPPSTDSVLNELSKQGISSVPPHTQGTHLH</sequence>
<evidence type="ECO:0000256" key="4">
    <source>
        <dbReference type="ARBA" id="ARBA00023125"/>
    </source>
</evidence>
<dbReference type="GO" id="GO:0045893">
    <property type="term" value="P:positive regulation of DNA-templated transcription"/>
    <property type="evidence" value="ECO:0007669"/>
    <property type="project" value="InterPro"/>
</dbReference>
<name>A0AAD8HYQ3_9APIA</name>
<dbReference type="InterPro" id="IPR044825">
    <property type="entry name" value="GLK1/2-like"/>
</dbReference>
<feature type="region of interest" description="Disordered" evidence="9">
    <location>
        <begin position="250"/>
        <end position="303"/>
    </location>
</feature>
<evidence type="ECO:0000256" key="5">
    <source>
        <dbReference type="ARBA" id="ARBA00023163"/>
    </source>
</evidence>
<comment type="caution">
    <text evidence="8">Lacks conserved residue(s) required for the propagation of feature annotation.</text>
</comment>
<reference evidence="12" key="2">
    <citation type="submission" date="2023-05" db="EMBL/GenBank/DDBJ databases">
        <authorList>
            <person name="Schelkunov M.I."/>
        </authorList>
    </citation>
    <scope>NUCLEOTIDE SEQUENCE</scope>
    <source>
        <strain evidence="12">Hsosn_3</strain>
        <tissue evidence="12">Leaf</tissue>
    </source>
</reference>
<feature type="domain" description="Response regulatory" evidence="10">
    <location>
        <begin position="19"/>
        <end position="132"/>
    </location>
</feature>
<keyword evidence="6" id="KW-0539">Nucleus</keyword>
<dbReference type="GO" id="GO:0003700">
    <property type="term" value="F:DNA-binding transcription factor activity"/>
    <property type="evidence" value="ECO:0007669"/>
    <property type="project" value="InterPro"/>
</dbReference>
<dbReference type="PROSITE" id="PS51294">
    <property type="entry name" value="HTH_MYB"/>
    <property type="match status" value="1"/>
</dbReference>
<keyword evidence="4" id="KW-0238">DNA-binding</keyword>
<dbReference type="InterPro" id="IPR017930">
    <property type="entry name" value="Myb_dom"/>
</dbReference>
<accession>A0AAD8HYQ3</accession>
<dbReference type="PANTHER" id="PTHR31312:SF4">
    <property type="entry name" value="TWO-COMPONENT RESPONSE REGULATOR-LIKE APRR2"/>
    <property type="match status" value="1"/>
</dbReference>
<dbReference type="SUPFAM" id="SSF46689">
    <property type="entry name" value="Homeodomain-like"/>
    <property type="match status" value="1"/>
</dbReference>
<comment type="caution">
    <text evidence="12">The sequence shown here is derived from an EMBL/GenBank/DDBJ whole genome shotgun (WGS) entry which is preliminary data.</text>
</comment>
<keyword evidence="13" id="KW-1185">Reference proteome</keyword>
<dbReference type="NCBIfam" id="TIGR01557">
    <property type="entry name" value="myb_SHAQKYF"/>
    <property type="match status" value="1"/>
</dbReference>
<dbReference type="FunFam" id="1.10.10.60:FF:000007">
    <property type="entry name" value="Two-component response regulator"/>
    <property type="match status" value="1"/>
</dbReference>
<dbReference type="PROSITE" id="PS50110">
    <property type="entry name" value="RESPONSE_REGULATORY"/>
    <property type="match status" value="1"/>
</dbReference>
<evidence type="ECO:0000256" key="2">
    <source>
        <dbReference type="ARBA" id="ARBA00023012"/>
    </source>
</evidence>
<comment type="subcellular location">
    <subcellularLocation>
        <location evidence="1">Nucleus</location>
    </subcellularLocation>
</comment>
<evidence type="ECO:0000256" key="8">
    <source>
        <dbReference type="PROSITE-ProRule" id="PRU00169"/>
    </source>
</evidence>
<keyword evidence="2" id="KW-0902">Two-component regulatory system</keyword>
<dbReference type="InterPro" id="IPR011006">
    <property type="entry name" value="CheY-like_superfamily"/>
</dbReference>
<evidence type="ECO:0000256" key="6">
    <source>
        <dbReference type="ARBA" id="ARBA00023242"/>
    </source>
</evidence>
<dbReference type="Pfam" id="PF00249">
    <property type="entry name" value="Myb_DNA-binding"/>
    <property type="match status" value="1"/>
</dbReference>
<evidence type="ECO:0000313" key="13">
    <source>
        <dbReference type="Proteomes" id="UP001237642"/>
    </source>
</evidence>
<reference evidence="12" key="1">
    <citation type="submission" date="2023-02" db="EMBL/GenBank/DDBJ databases">
        <title>Genome of toxic invasive species Heracleum sosnowskyi carries increased number of genes despite the absence of recent whole-genome duplications.</title>
        <authorList>
            <person name="Schelkunov M."/>
            <person name="Shtratnikova V."/>
            <person name="Makarenko M."/>
            <person name="Klepikova A."/>
            <person name="Omelchenko D."/>
            <person name="Novikova G."/>
            <person name="Obukhova E."/>
            <person name="Bogdanov V."/>
            <person name="Penin A."/>
            <person name="Logacheva M."/>
        </authorList>
    </citation>
    <scope>NUCLEOTIDE SEQUENCE</scope>
    <source>
        <strain evidence="12">Hsosn_3</strain>
        <tissue evidence="12">Leaf</tissue>
    </source>
</reference>
<dbReference type="FunFam" id="3.40.50.2300:FF:000206">
    <property type="entry name" value="Two-component response regulator-like APRR2"/>
    <property type="match status" value="1"/>
</dbReference>
<comment type="subunit">
    <text evidence="7">Binds the target DNA as a monomer.</text>
</comment>
<evidence type="ECO:0000256" key="9">
    <source>
        <dbReference type="SAM" id="MobiDB-lite"/>
    </source>
</evidence>
<feature type="region of interest" description="Disordered" evidence="9">
    <location>
        <begin position="178"/>
        <end position="209"/>
    </location>
</feature>
<dbReference type="InterPro" id="IPR001789">
    <property type="entry name" value="Sig_transdc_resp-reg_receiver"/>
</dbReference>
<proteinExistence type="predicted"/>
<dbReference type="Gene3D" id="1.10.10.60">
    <property type="entry name" value="Homeodomain-like"/>
    <property type="match status" value="1"/>
</dbReference>
<dbReference type="PANTHER" id="PTHR31312">
    <property type="entry name" value="TRANSCRIPTION ACTIVATOR GLK1"/>
    <property type="match status" value="1"/>
</dbReference>
<dbReference type="Proteomes" id="UP001237642">
    <property type="component" value="Unassembled WGS sequence"/>
</dbReference>
<keyword evidence="5" id="KW-0804">Transcription</keyword>
<gene>
    <name evidence="12" type="ORF">POM88_031115</name>
</gene>
<dbReference type="InterPro" id="IPR001005">
    <property type="entry name" value="SANT/Myb"/>
</dbReference>
<feature type="compositionally biased region" description="Polar residues" evidence="9">
    <location>
        <begin position="283"/>
        <end position="303"/>
    </location>
</feature>
<dbReference type="GO" id="GO:0000976">
    <property type="term" value="F:transcription cis-regulatory region binding"/>
    <property type="evidence" value="ECO:0007669"/>
    <property type="project" value="TreeGrafter"/>
</dbReference>
<evidence type="ECO:0000259" key="11">
    <source>
        <dbReference type="PROSITE" id="PS51294"/>
    </source>
</evidence>
<keyword evidence="3" id="KW-0805">Transcription regulation</keyword>
<dbReference type="GO" id="GO:0000160">
    <property type="term" value="P:phosphorelay signal transduction system"/>
    <property type="evidence" value="ECO:0007669"/>
    <property type="project" value="UniProtKB-KW"/>
</dbReference>
<evidence type="ECO:0000256" key="7">
    <source>
        <dbReference type="ARBA" id="ARBA00061767"/>
    </source>
</evidence>
<feature type="domain" description="HTH myb-type" evidence="11">
    <location>
        <begin position="318"/>
        <end position="377"/>
    </location>
</feature>
<dbReference type="Gene3D" id="3.40.50.2300">
    <property type="match status" value="1"/>
</dbReference>
<organism evidence="12 13">
    <name type="scientific">Heracleum sosnowskyi</name>
    <dbReference type="NCBI Taxonomy" id="360622"/>
    <lineage>
        <taxon>Eukaryota</taxon>
        <taxon>Viridiplantae</taxon>
        <taxon>Streptophyta</taxon>
        <taxon>Embryophyta</taxon>
        <taxon>Tracheophyta</taxon>
        <taxon>Spermatophyta</taxon>
        <taxon>Magnoliopsida</taxon>
        <taxon>eudicotyledons</taxon>
        <taxon>Gunneridae</taxon>
        <taxon>Pentapetalae</taxon>
        <taxon>asterids</taxon>
        <taxon>campanulids</taxon>
        <taxon>Apiales</taxon>
        <taxon>Apiaceae</taxon>
        <taxon>Apioideae</taxon>
        <taxon>apioid superclade</taxon>
        <taxon>Tordylieae</taxon>
        <taxon>Tordyliinae</taxon>
        <taxon>Heracleum</taxon>
    </lineage>
</organism>
<evidence type="ECO:0000259" key="10">
    <source>
        <dbReference type="PROSITE" id="PS50110"/>
    </source>
</evidence>
<dbReference type="AlphaFoldDB" id="A0AAD8HYQ3"/>
<evidence type="ECO:0000256" key="1">
    <source>
        <dbReference type="ARBA" id="ARBA00004123"/>
    </source>
</evidence>
<evidence type="ECO:0000313" key="12">
    <source>
        <dbReference type="EMBL" id="KAK1374922.1"/>
    </source>
</evidence>
<dbReference type="GO" id="GO:0005634">
    <property type="term" value="C:nucleus"/>
    <property type="evidence" value="ECO:0007669"/>
    <property type="project" value="UniProtKB-SubCell"/>
</dbReference>
<dbReference type="InterPro" id="IPR006447">
    <property type="entry name" value="Myb_dom_plants"/>
</dbReference>
<protein>
    <submittedName>
        <fullName evidence="12">Two-component response regulator-like APRR2</fullName>
    </submittedName>
</protein>
<dbReference type="InterPro" id="IPR009057">
    <property type="entry name" value="Homeodomain-like_sf"/>
</dbReference>
<dbReference type="EMBL" id="JAUIZM010000007">
    <property type="protein sequence ID" value="KAK1374922.1"/>
    <property type="molecule type" value="Genomic_DNA"/>
</dbReference>